<evidence type="ECO:0000256" key="1">
    <source>
        <dbReference type="SAM" id="Phobius"/>
    </source>
</evidence>
<dbReference type="RefSeq" id="XP_007866598.1">
    <property type="nucleotide sequence ID" value="XM_007868407.1"/>
</dbReference>
<dbReference type="Proteomes" id="UP000030669">
    <property type="component" value="Unassembled WGS sequence"/>
</dbReference>
<keyword evidence="1" id="KW-1133">Transmembrane helix</keyword>
<feature type="transmembrane region" description="Helical" evidence="1">
    <location>
        <begin position="34"/>
        <end position="53"/>
    </location>
</feature>
<dbReference type="EMBL" id="KB469303">
    <property type="protein sequence ID" value="EPQ54741.1"/>
    <property type="molecule type" value="Genomic_DNA"/>
</dbReference>
<gene>
    <name evidence="2" type="ORF">GLOTRDRAFT_13685</name>
</gene>
<sequence length="59" mass="6404">WRSPSDILSILLLIGGDIIQKALAQVSGYYFTPVAFSFGWIAYAFAALMSSFGDGKLMP</sequence>
<protein>
    <submittedName>
        <fullName evidence="2">Uncharacterized protein</fullName>
    </submittedName>
</protein>
<keyword evidence="1" id="KW-0812">Transmembrane</keyword>
<evidence type="ECO:0000313" key="3">
    <source>
        <dbReference type="Proteomes" id="UP000030669"/>
    </source>
</evidence>
<accession>S7Q3Z7</accession>
<organism evidence="2 3">
    <name type="scientific">Gloeophyllum trabeum (strain ATCC 11539 / FP-39264 / Madison 617)</name>
    <name type="common">Brown rot fungus</name>
    <dbReference type="NCBI Taxonomy" id="670483"/>
    <lineage>
        <taxon>Eukaryota</taxon>
        <taxon>Fungi</taxon>
        <taxon>Dikarya</taxon>
        <taxon>Basidiomycota</taxon>
        <taxon>Agaricomycotina</taxon>
        <taxon>Agaricomycetes</taxon>
        <taxon>Gloeophyllales</taxon>
        <taxon>Gloeophyllaceae</taxon>
        <taxon>Gloeophyllum</taxon>
    </lineage>
</organism>
<dbReference type="KEGG" id="gtr:GLOTRDRAFT_13685"/>
<keyword evidence="1" id="KW-0472">Membrane</keyword>
<keyword evidence="3" id="KW-1185">Reference proteome</keyword>
<feature type="non-terminal residue" evidence="2">
    <location>
        <position position="1"/>
    </location>
</feature>
<proteinExistence type="predicted"/>
<evidence type="ECO:0000313" key="2">
    <source>
        <dbReference type="EMBL" id="EPQ54741.1"/>
    </source>
</evidence>
<feature type="non-terminal residue" evidence="2">
    <location>
        <position position="59"/>
    </location>
</feature>
<dbReference type="OrthoDB" id="1937642at2759"/>
<dbReference type="GeneID" id="19303641"/>
<dbReference type="HOGENOM" id="CLU_206226_0_0_1"/>
<dbReference type="AlphaFoldDB" id="S7Q3Z7"/>
<reference evidence="2 3" key="1">
    <citation type="journal article" date="2012" name="Science">
        <title>The Paleozoic origin of enzymatic lignin decomposition reconstructed from 31 fungal genomes.</title>
        <authorList>
            <person name="Floudas D."/>
            <person name="Binder M."/>
            <person name="Riley R."/>
            <person name="Barry K."/>
            <person name="Blanchette R.A."/>
            <person name="Henrissat B."/>
            <person name="Martinez A.T."/>
            <person name="Otillar R."/>
            <person name="Spatafora J.W."/>
            <person name="Yadav J.S."/>
            <person name="Aerts A."/>
            <person name="Benoit I."/>
            <person name="Boyd A."/>
            <person name="Carlson A."/>
            <person name="Copeland A."/>
            <person name="Coutinho P.M."/>
            <person name="de Vries R.P."/>
            <person name="Ferreira P."/>
            <person name="Findley K."/>
            <person name="Foster B."/>
            <person name="Gaskell J."/>
            <person name="Glotzer D."/>
            <person name="Gorecki P."/>
            <person name="Heitman J."/>
            <person name="Hesse C."/>
            <person name="Hori C."/>
            <person name="Igarashi K."/>
            <person name="Jurgens J.A."/>
            <person name="Kallen N."/>
            <person name="Kersten P."/>
            <person name="Kohler A."/>
            <person name="Kuees U."/>
            <person name="Kumar T.K.A."/>
            <person name="Kuo A."/>
            <person name="LaButti K."/>
            <person name="Larrondo L.F."/>
            <person name="Lindquist E."/>
            <person name="Ling A."/>
            <person name="Lombard V."/>
            <person name="Lucas S."/>
            <person name="Lundell T."/>
            <person name="Martin R."/>
            <person name="McLaughlin D.J."/>
            <person name="Morgenstern I."/>
            <person name="Morin E."/>
            <person name="Murat C."/>
            <person name="Nagy L.G."/>
            <person name="Nolan M."/>
            <person name="Ohm R.A."/>
            <person name="Patyshakuliyeva A."/>
            <person name="Rokas A."/>
            <person name="Ruiz-Duenas F.J."/>
            <person name="Sabat G."/>
            <person name="Salamov A."/>
            <person name="Samejima M."/>
            <person name="Schmutz J."/>
            <person name="Slot J.C."/>
            <person name="St John F."/>
            <person name="Stenlid J."/>
            <person name="Sun H."/>
            <person name="Sun S."/>
            <person name="Syed K."/>
            <person name="Tsang A."/>
            <person name="Wiebenga A."/>
            <person name="Young D."/>
            <person name="Pisabarro A."/>
            <person name="Eastwood D.C."/>
            <person name="Martin F."/>
            <person name="Cullen D."/>
            <person name="Grigoriev I.V."/>
            <person name="Hibbett D.S."/>
        </authorList>
    </citation>
    <scope>NUCLEOTIDE SEQUENCE [LARGE SCALE GENOMIC DNA]</scope>
    <source>
        <strain evidence="2 3">ATCC 11539</strain>
    </source>
</reference>
<name>S7Q3Z7_GLOTA</name>